<organism evidence="1">
    <name type="scientific">Oryza punctata</name>
    <name type="common">Red rice</name>
    <dbReference type="NCBI Taxonomy" id="4537"/>
    <lineage>
        <taxon>Eukaryota</taxon>
        <taxon>Viridiplantae</taxon>
        <taxon>Streptophyta</taxon>
        <taxon>Embryophyta</taxon>
        <taxon>Tracheophyta</taxon>
        <taxon>Spermatophyta</taxon>
        <taxon>Magnoliopsida</taxon>
        <taxon>Liliopsida</taxon>
        <taxon>Poales</taxon>
        <taxon>Poaceae</taxon>
        <taxon>BOP clade</taxon>
        <taxon>Oryzoideae</taxon>
        <taxon>Oryzeae</taxon>
        <taxon>Oryzinae</taxon>
        <taxon>Oryza</taxon>
    </lineage>
</organism>
<dbReference type="EnsemblPlants" id="OPUNC01G28470.1">
    <property type="protein sequence ID" value="OPUNC01G28470.1"/>
    <property type="gene ID" value="OPUNC01G28470"/>
</dbReference>
<evidence type="ECO:0000313" key="2">
    <source>
        <dbReference type="Proteomes" id="UP000026962"/>
    </source>
</evidence>
<proteinExistence type="predicted"/>
<protein>
    <submittedName>
        <fullName evidence="1">Uncharacterized protein</fullName>
    </submittedName>
</protein>
<evidence type="ECO:0000313" key="1">
    <source>
        <dbReference type="EnsemblPlants" id="OPUNC01G28470.1"/>
    </source>
</evidence>
<accession>A0A0E0JN72</accession>
<dbReference type="HOGENOM" id="CLU_2692035_0_0_1"/>
<name>A0A0E0JN72_ORYPU</name>
<dbReference type="Gramene" id="OPUNC01G28470.1">
    <property type="protein sequence ID" value="OPUNC01G28470.1"/>
    <property type="gene ID" value="OPUNC01G28470"/>
</dbReference>
<reference evidence="1" key="2">
    <citation type="submission" date="2018-05" db="EMBL/GenBank/DDBJ databases">
        <title>OpunRS2 (Oryza punctata Reference Sequence Version 2).</title>
        <authorList>
            <person name="Zhang J."/>
            <person name="Kudrna D."/>
            <person name="Lee S."/>
            <person name="Talag J."/>
            <person name="Welchert J."/>
            <person name="Wing R.A."/>
        </authorList>
    </citation>
    <scope>NUCLEOTIDE SEQUENCE [LARGE SCALE GENOMIC DNA]</scope>
</reference>
<dbReference type="AlphaFoldDB" id="A0A0E0JN72"/>
<reference evidence="1" key="1">
    <citation type="submission" date="2015-04" db="UniProtKB">
        <authorList>
            <consortium name="EnsemblPlants"/>
        </authorList>
    </citation>
    <scope>IDENTIFICATION</scope>
</reference>
<dbReference type="Proteomes" id="UP000026962">
    <property type="component" value="Chromosome 1"/>
</dbReference>
<sequence>MACYLAQPRVTLKRVAIEDFDDFVFSSDAGGNNADTKEHLEAFSSRFDFDRYGIDTKMAFSWTWEAETYIQHDF</sequence>
<keyword evidence="2" id="KW-1185">Reference proteome</keyword>